<evidence type="ECO:0000256" key="2">
    <source>
        <dbReference type="ARBA" id="ARBA00022688"/>
    </source>
</evidence>
<evidence type="ECO:0008006" key="6">
    <source>
        <dbReference type="Google" id="ProtNLM"/>
    </source>
</evidence>
<evidence type="ECO:0000256" key="3">
    <source>
        <dbReference type="ARBA" id="ARBA00023239"/>
    </source>
</evidence>
<dbReference type="GO" id="GO:0006744">
    <property type="term" value="P:ubiquinone biosynthetic process"/>
    <property type="evidence" value="ECO:0007669"/>
    <property type="project" value="UniProtKB-KW"/>
</dbReference>
<dbReference type="PANTHER" id="PTHR38683">
    <property type="entry name" value="CHORISMATE PYRUVATE-LYASE"/>
    <property type="match status" value="1"/>
</dbReference>
<evidence type="ECO:0000313" key="5">
    <source>
        <dbReference type="Proteomes" id="UP000076661"/>
    </source>
</evidence>
<dbReference type="SUPFAM" id="SSF64288">
    <property type="entry name" value="Chorismate lyase-like"/>
    <property type="match status" value="1"/>
</dbReference>
<evidence type="ECO:0000313" key="4">
    <source>
        <dbReference type="EMBL" id="KZN59010.1"/>
    </source>
</evidence>
<keyword evidence="3" id="KW-0456">Lyase</keyword>
<reference evidence="4 5" key="1">
    <citation type="submission" date="2013-07" db="EMBL/GenBank/DDBJ databases">
        <title>Comparative Genomic and Metabolomic Analysis of Twelve Strains of Pseudoalteromonas luteoviolacea.</title>
        <authorList>
            <person name="Vynne N.G."/>
            <person name="Mansson M."/>
            <person name="Gram L."/>
        </authorList>
    </citation>
    <scope>NUCLEOTIDE SEQUENCE [LARGE SCALE GENOMIC DNA]</scope>
    <source>
        <strain evidence="4 5">S4060-1</strain>
    </source>
</reference>
<protein>
    <recommendedName>
        <fullName evidence="6">Chorismate lyase</fullName>
    </recommendedName>
</protein>
<accession>A0A167I7N4</accession>
<keyword evidence="2" id="KW-0831">Ubiquinone biosynthesis</keyword>
<gene>
    <name evidence="4" type="ORF">N478_09265</name>
</gene>
<dbReference type="GO" id="GO:0008813">
    <property type="term" value="F:chorismate lyase activity"/>
    <property type="evidence" value="ECO:0007669"/>
    <property type="project" value="InterPro"/>
</dbReference>
<dbReference type="Pfam" id="PF04345">
    <property type="entry name" value="Chor_lyase"/>
    <property type="match status" value="1"/>
</dbReference>
<organism evidence="4 5">
    <name type="scientific">Pseudoalteromonas luteoviolacea S4060-1</name>
    <dbReference type="NCBI Taxonomy" id="1365257"/>
    <lineage>
        <taxon>Bacteria</taxon>
        <taxon>Pseudomonadati</taxon>
        <taxon>Pseudomonadota</taxon>
        <taxon>Gammaproteobacteria</taxon>
        <taxon>Alteromonadales</taxon>
        <taxon>Pseudoalteromonadaceae</taxon>
        <taxon>Pseudoalteromonas</taxon>
    </lineage>
</organism>
<proteinExistence type="predicted"/>
<dbReference type="RefSeq" id="WP_196762268.1">
    <property type="nucleotide sequence ID" value="NZ_AUXX01000074.1"/>
</dbReference>
<dbReference type="GO" id="GO:0005829">
    <property type="term" value="C:cytosol"/>
    <property type="evidence" value="ECO:0007669"/>
    <property type="project" value="TreeGrafter"/>
</dbReference>
<dbReference type="PANTHER" id="PTHR38683:SF1">
    <property type="entry name" value="CHORISMATE PYRUVATE-LYASE"/>
    <property type="match status" value="1"/>
</dbReference>
<dbReference type="InterPro" id="IPR007440">
    <property type="entry name" value="Chorismate--pyruvate_lyase"/>
</dbReference>
<keyword evidence="1" id="KW-0963">Cytoplasm</keyword>
<dbReference type="Proteomes" id="UP000076661">
    <property type="component" value="Unassembled WGS sequence"/>
</dbReference>
<comment type="caution">
    <text evidence="4">The sequence shown here is derived from an EMBL/GenBank/DDBJ whole genome shotgun (WGS) entry which is preliminary data.</text>
</comment>
<sequence>MLKNPISLDYQWCGINQLNEKAPSWLYDRLVEQGSLTALLKSQCVDFSVQVLNEALMTPPANIAKLLNDSVNQSLCREVLLLCDGAPHVYAQSWITVEANELGLSNMGNKPLGERLFQESDWQRGDLEVSHIQCAQSCKQLAELFAASAMPFFARRSIFTNQNAKVLVCEIFNNGIE</sequence>
<dbReference type="InterPro" id="IPR028978">
    <property type="entry name" value="Chorismate_lyase_/UTRA_dom_sf"/>
</dbReference>
<name>A0A167I7N4_9GAMM</name>
<dbReference type="Gene3D" id="3.40.1410.10">
    <property type="entry name" value="Chorismate lyase-like"/>
    <property type="match status" value="1"/>
</dbReference>
<dbReference type="AlphaFoldDB" id="A0A167I7N4"/>
<dbReference type="PATRIC" id="fig|1365257.3.peg.5268"/>
<evidence type="ECO:0000256" key="1">
    <source>
        <dbReference type="ARBA" id="ARBA00022490"/>
    </source>
</evidence>
<dbReference type="EMBL" id="AUXX01000074">
    <property type="protein sequence ID" value="KZN59010.1"/>
    <property type="molecule type" value="Genomic_DNA"/>
</dbReference>